<evidence type="ECO:0000256" key="1">
    <source>
        <dbReference type="ARBA" id="ARBA00022801"/>
    </source>
</evidence>
<feature type="active site" description="Nucleophile" evidence="4">
    <location>
        <position position="65"/>
    </location>
</feature>
<evidence type="ECO:0000313" key="7">
    <source>
        <dbReference type="Proteomes" id="UP001500192"/>
    </source>
</evidence>
<dbReference type="InterPro" id="IPR050301">
    <property type="entry name" value="NTE"/>
</dbReference>
<evidence type="ECO:0000256" key="4">
    <source>
        <dbReference type="PROSITE-ProRule" id="PRU01161"/>
    </source>
</evidence>
<feature type="short sequence motif" description="GXGXXG" evidence="4">
    <location>
        <begin position="34"/>
        <end position="39"/>
    </location>
</feature>
<evidence type="ECO:0000256" key="2">
    <source>
        <dbReference type="ARBA" id="ARBA00022963"/>
    </source>
</evidence>
<dbReference type="SUPFAM" id="SSF52151">
    <property type="entry name" value="FabD/lysophospholipase-like"/>
    <property type="match status" value="1"/>
</dbReference>
<feature type="short sequence motif" description="GXSXG" evidence="4">
    <location>
        <begin position="63"/>
        <end position="67"/>
    </location>
</feature>
<dbReference type="InterPro" id="IPR002641">
    <property type="entry name" value="PNPLA_dom"/>
</dbReference>
<name>A0ABP9QUM1_9PSEU</name>
<comment type="caution">
    <text evidence="6">The sequence shown here is derived from an EMBL/GenBank/DDBJ whole genome shotgun (WGS) entry which is preliminary data.</text>
</comment>
<dbReference type="PROSITE" id="PS51635">
    <property type="entry name" value="PNPLA"/>
    <property type="match status" value="1"/>
</dbReference>
<feature type="domain" description="PNPLA" evidence="5">
    <location>
        <begin position="30"/>
        <end position="201"/>
    </location>
</feature>
<protein>
    <submittedName>
        <fullName evidence="6">Patatin family protein</fullName>
    </submittedName>
</protein>
<evidence type="ECO:0000256" key="3">
    <source>
        <dbReference type="ARBA" id="ARBA00023098"/>
    </source>
</evidence>
<dbReference type="EMBL" id="BAABIB010000079">
    <property type="protein sequence ID" value="GAA5167861.1"/>
    <property type="molecule type" value="Genomic_DNA"/>
</dbReference>
<dbReference type="Proteomes" id="UP001500192">
    <property type="component" value="Unassembled WGS sequence"/>
</dbReference>
<keyword evidence="3 4" id="KW-0443">Lipid metabolism</keyword>
<reference evidence="7" key="1">
    <citation type="journal article" date="2019" name="Int. J. Syst. Evol. Microbiol.">
        <title>The Global Catalogue of Microorganisms (GCM) 10K type strain sequencing project: providing services to taxonomists for standard genome sequencing and annotation.</title>
        <authorList>
            <consortium name="The Broad Institute Genomics Platform"/>
            <consortium name="The Broad Institute Genome Sequencing Center for Infectious Disease"/>
            <person name="Wu L."/>
            <person name="Ma J."/>
        </authorList>
    </citation>
    <scope>NUCLEOTIDE SEQUENCE [LARGE SCALE GENOMIC DNA]</scope>
    <source>
        <strain evidence="7">JCM 18054</strain>
    </source>
</reference>
<evidence type="ECO:0000313" key="6">
    <source>
        <dbReference type="EMBL" id="GAA5167861.1"/>
    </source>
</evidence>
<organism evidence="6 7">
    <name type="scientific">Amycolatopsis dongchuanensis</name>
    <dbReference type="NCBI Taxonomy" id="1070866"/>
    <lineage>
        <taxon>Bacteria</taxon>
        <taxon>Bacillati</taxon>
        <taxon>Actinomycetota</taxon>
        <taxon>Actinomycetes</taxon>
        <taxon>Pseudonocardiales</taxon>
        <taxon>Pseudonocardiaceae</taxon>
        <taxon>Amycolatopsis</taxon>
    </lineage>
</organism>
<feature type="short sequence motif" description="DGA/G" evidence="4">
    <location>
        <begin position="188"/>
        <end position="190"/>
    </location>
</feature>
<dbReference type="PANTHER" id="PTHR14226:SF64">
    <property type="entry name" value="PNPLA DOMAIN-CONTAINING PROTEIN"/>
    <property type="match status" value="1"/>
</dbReference>
<evidence type="ECO:0000259" key="5">
    <source>
        <dbReference type="PROSITE" id="PS51635"/>
    </source>
</evidence>
<dbReference type="InterPro" id="IPR016035">
    <property type="entry name" value="Acyl_Trfase/lysoPLipase"/>
</dbReference>
<dbReference type="PANTHER" id="PTHR14226">
    <property type="entry name" value="NEUROPATHY TARGET ESTERASE/SWISS CHEESE D.MELANOGASTER"/>
    <property type="match status" value="1"/>
</dbReference>
<keyword evidence="2 4" id="KW-0442">Lipid degradation</keyword>
<proteinExistence type="predicted"/>
<keyword evidence="7" id="KW-1185">Reference proteome</keyword>
<accession>A0ABP9QUM1</accession>
<dbReference type="RefSeq" id="WP_346054703.1">
    <property type="nucleotide sequence ID" value="NZ_BAABIB010000079.1"/>
</dbReference>
<feature type="active site" description="Proton acceptor" evidence="4">
    <location>
        <position position="188"/>
    </location>
</feature>
<gene>
    <name evidence="6" type="ORF">GCM10023214_42690</name>
</gene>
<keyword evidence="1 4" id="KW-0378">Hydrolase</keyword>
<dbReference type="Pfam" id="PF01734">
    <property type="entry name" value="Patatin"/>
    <property type="match status" value="1"/>
</dbReference>
<sequence>MGVSVLDVVRARAAEGSVPGARRDPYRLGLAIEGGGSRGTYSSGMAVELERRGLTAVFDDVYGSSMGAITGAWLLSGKAEHGASFWWHPDVLPNVIRPRAALRRKPVVDLEFLMNEVYQRWAGLDFDGVLANPVRLHPIGTDADTGAAVDLAPDLRDAETLKLALRGSAGLPLLAGPLVRLGGRRLLDGGLTEPIPFHSALRDGCTHVLVLRTRRADERPQQPPRVENLAVTAFLRRTAPATLPAWRGRPERRRTDDEQLTGSEALTQVLVPPGAPDVSRLAVDPALLRRAFDLGASAMATAFEAGR</sequence>
<dbReference type="Gene3D" id="3.40.1090.10">
    <property type="entry name" value="Cytosolic phospholipase A2 catalytic domain"/>
    <property type="match status" value="1"/>
</dbReference>